<dbReference type="EMBL" id="DSLG01000008">
    <property type="protein sequence ID" value="HEA87698.1"/>
    <property type="molecule type" value="Genomic_DNA"/>
</dbReference>
<dbReference type="EMBL" id="DSKA01000265">
    <property type="protein sequence ID" value="HEE18630.1"/>
    <property type="molecule type" value="Genomic_DNA"/>
</dbReference>
<dbReference type="SMART" id="SM00382">
    <property type="entry name" value="AAA"/>
    <property type="match status" value="1"/>
</dbReference>
<keyword evidence="3 5" id="KW-0067">ATP-binding</keyword>
<evidence type="ECO:0000313" key="6">
    <source>
        <dbReference type="EMBL" id="HEE18630.1"/>
    </source>
</evidence>
<dbReference type="GO" id="GO:0016887">
    <property type="term" value="F:ATP hydrolysis activity"/>
    <property type="evidence" value="ECO:0007669"/>
    <property type="project" value="InterPro"/>
</dbReference>
<keyword evidence="2" id="KW-0547">Nucleotide-binding</keyword>
<dbReference type="InterPro" id="IPR003439">
    <property type="entry name" value="ABC_transporter-like_ATP-bd"/>
</dbReference>
<evidence type="ECO:0000256" key="2">
    <source>
        <dbReference type="ARBA" id="ARBA00022741"/>
    </source>
</evidence>
<feature type="domain" description="ABC transporter" evidence="4">
    <location>
        <begin position="2"/>
        <end position="228"/>
    </location>
</feature>
<sequence length="228" mass="25162">MIRLKKIYKMIRGEPVLRDVSMEVPDASCCCVLGRSGAGKTVLLKITAGLIVPDAGEVSYDGRALKYGILGNNQEIIRGTGFLFQHGALFDGMNVGENVALPLRERNCIPTIELKERVQNILAQVGLPGSVHLRIRELSGGMIKLVALARALITEPRYLFLDEPTGGLDPVSRERVINIVRSFRAEGGTVVAVTHDLDFAQQLADRIYLIREGVVHLAEREVKKEDYE</sequence>
<dbReference type="InterPro" id="IPR017871">
    <property type="entry name" value="ABC_transporter-like_CS"/>
</dbReference>
<proteinExistence type="predicted"/>
<dbReference type="AlphaFoldDB" id="A0A7C1NEU7"/>
<dbReference type="PROSITE" id="PS50893">
    <property type="entry name" value="ABC_TRANSPORTER_2"/>
    <property type="match status" value="1"/>
</dbReference>
<dbReference type="Pfam" id="PF00005">
    <property type="entry name" value="ABC_tran"/>
    <property type="match status" value="1"/>
</dbReference>
<evidence type="ECO:0000256" key="1">
    <source>
        <dbReference type="ARBA" id="ARBA00022448"/>
    </source>
</evidence>
<evidence type="ECO:0000313" key="5">
    <source>
        <dbReference type="EMBL" id="HEA87698.1"/>
    </source>
</evidence>
<dbReference type="GO" id="GO:0005524">
    <property type="term" value="F:ATP binding"/>
    <property type="evidence" value="ECO:0007669"/>
    <property type="project" value="UniProtKB-KW"/>
</dbReference>
<dbReference type="EMBL" id="DSTU01000004">
    <property type="protein sequence ID" value="HFJ53537.1"/>
    <property type="molecule type" value="Genomic_DNA"/>
</dbReference>
<dbReference type="PROSITE" id="PS00211">
    <property type="entry name" value="ABC_TRANSPORTER_1"/>
    <property type="match status" value="1"/>
</dbReference>
<comment type="caution">
    <text evidence="5">The sequence shown here is derived from an EMBL/GenBank/DDBJ whole genome shotgun (WGS) entry which is preliminary data.</text>
</comment>
<evidence type="ECO:0000313" key="7">
    <source>
        <dbReference type="EMBL" id="HFJ53537.1"/>
    </source>
</evidence>
<reference evidence="5" key="1">
    <citation type="journal article" date="2020" name="mSystems">
        <title>Genome- and Community-Level Interaction Insights into Carbon Utilization and Element Cycling Functions of Hydrothermarchaeota in Hydrothermal Sediment.</title>
        <authorList>
            <person name="Zhou Z."/>
            <person name="Liu Y."/>
            <person name="Xu W."/>
            <person name="Pan J."/>
            <person name="Luo Z.H."/>
            <person name="Li M."/>
        </authorList>
    </citation>
    <scope>NUCLEOTIDE SEQUENCE [LARGE SCALE GENOMIC DNA]</scope>
    <source>
        <strain evidence="6">SpSt-236</strain>
        <strain evidence="5">SpSt-265</strain>
        <strain evidence="7">SpSt-465</strain>
    </source>
</reference>
<protein>
    <submittedName>
        <fullName evidence="5">ATP-binding cassette domain-containing protein</fullName>
    </submittedName>
</protein>
<dbReference type="InterPro" id="IPR027417">
    <property type="entry name" value="P-loop_NTPase"/>
</dbReference>
<organism evidence="5">
    <name type="scientific">candidate division WOR-3 bacterium</name>
    <dbReference type="NCBI Taxonomy" id="2052148"/>
    <lineage>
        <taxon>Bacteria</taxon>
        <taxon>Bacteria division WOR-3</taxon>
    </lineage>
</organism>
<accession>A0A7C1NEU7</accession>
<evidence type="ECO:0000259" key="4">
    <source>
        <dbReference type="PROSITE" id="PS50893"/>
    </source>
</evidence>
<name>A0A7C1NEU7_UNCW3</name>
<dbReference type="SUPFAM" id="SSF52540">
    <property type="entry name" value="P-loop containing nucleoside triphosphate hydrolases"/>
    <property type="match status" value="1"/>
</dbReference>
<gene>
    <name evidence="6" type="ORF">ENP62_03685</name>
    <name evidence="5" type="ORF">ENP94_06815</name>
    <name evidence="7" type="ORF">ENS16_02465</name>
</gene>
<dbReference type="PANTHER" id="PTHR43023">
    <property type="entry name" value="PROTEIN TRIGALACTOSYLDIACYLGLYCEROL 3, CHLOROPLASTIC"/>
    <property type="match status" value="1"/>
</dbReference>
<evidence type="ECO:0000256" key="3">
    <source>
        <dbReference type="ARBA" id="ARBA00022840"/>
    </source>
</evidence>
<dbReference type="Gene3D" id="3.40.50.300">
    <property type="entry name" value="P-loop containing nucleotide triphosphate hydrolases"/>
    <property type="match status" value="1"/>
</dbReference>
<keyword evidence="1" id="KW-0813">Transport</keyword>
<dbReference type="InterPro" id="IPR003593">
    <property type="entry name" value="AAA+_ATPase"/>
</dbReference>
<dbReference type="PANTHER" id="PTHR43023:SF3">
    <property type="entry name" value="PROTEIN TRIGALACTOSYLDIACYLGLYCEROL 3, CHLOROPLASTIC"/>
    <property type="match status" value="1"/>
</dbReference>